<evidence type="ECO:0000256" key="3">
    <source>
        <dbReference type="ARBA" id="ARBA00022827"/>
    </source>
</evidence>
<dbReference type="InterPro" id="IPR016169">
    <property type="entry name" value="FAD-bd_PCMH_sub2"/>
</dbReference>
<keyword evidence="2" id="KW-0285">Flavoprotein</keyword>
<name>A0A1K2HSD8_9NEIS</name>
<dbReference type="Gene3D" id="3.30.70.2190">
    <property type="match status" value="1"/>
</dbReference>
<dbReference type="InterPro" id="IPR016166">
    <property type="entry name" value="FAD-bd_PCMH"/>
</dbReference>
<evidence type="ECO:0000256" key="2">
    <source>
        <dbReference type="ARBA" id="ARBA00022630"/>
    </source>
</evidence>
<dbReference type="Gene3D" id="3.30.465.10">
    <property type="match status" value="1"/>
</dbReference>
<evidence type="ECO:0000259" key="4">
    <source>
        <dbReference type="PROSITE" id="PS51387"/>
    </source>
</evidence>
<dbReference type="PANTHER" id="PTHR43716:SF2">
    <property type="entry name" value="BLL6224 PROTEIN"/>
    <property type="match status" value="1"/>
</dbReference>
<dbReference type="SUPFAM" id="SSF55103">
    <property type="entry name" value="FAD-linked oxidases, C-terminal domain"/>
    <property type="match status" value="1"/>
</dbReference>
<dbReference type="InterPro" id="IPR036318">
    <property type="entry name" value="FAD-bd_PCMH-like_sf"/>
</dbReference>
<feature type="domain" description="FAD-binding PCMH-type" evidence="4">
    <location>
        <begin position="36"/>
        <end position="216"/>
    </location>
</feature>
<sequence>MSHPLLAELATLLPANALVTAADKLAPRLLDQRKRMQGQTLGLALPSSTAEVVQIVQACRRHGVVIVPQGGNTGLVGGATPMQANSLIVGSDKLNRIRALDPAGYTLTAEAGCILDDIRTAAESADRLFPLWLGSSGSARLGGLVGTNAGGLQVQRYGNTRELVLGIEAVLADGRIYQGLHTLRKRNAGYDLKQLFIGAEGTLGFVTAATLRLFPAERSEAVALVALPDPEAVLALFAQAKAQLGEVLTAFEMIDAEALRIMAKHFPSIAQPFSPIPPCAALIALSGGEAEQVLNERLAELLIAAGHEDAALAQDGSQAKALWALREHIPAAQTREGPSIKHDLALPISAIPAFVRAARAALAEQLPEARPVVFGHMGDGNLHFNLGWPRREDFEQAEARANALLFDLTLAHGGDLSAEHGIGRLRLAEADARHDPVERALMREIKATLDPDGVFNPGVLV</sequence>
<dbReference type="Gene3D" id="3.30.70.2740">
    <property type="match status" value="1"/>
</dbReference>
<dbReference type="Pfam" id="PF02913">
    <property type="entry name" value="FAD-oxidase_C"/>
    <property type="match status" value="1"/>
</dbReference>
<dbReference type="Gene3D" id="3.30.43.10">
    <property type="entry name" value="Uridine Diphospho-n-acetylenolpyruvylglucosamine Reductase, domain 2"/>
    <property type="match status" value="1"/>
</dbReference>
<dbReference type="InterPro" id="IPR006094">
    <property type="entry name" value="Oxid_FAD_bind_N"/>
</dbReference>
<evidence type="ECO:0000256" key="1">
    <source>
        <dbReference type="ARBA" id="ARBA00008000"/>
    </source>
</evidence>
<dbReference type="InterPro" id="IPR016164">
    <property type="entry name" value="FAD-linked_Oxase-like_C"/>
</dbReference>
<dbReference type="Proteomes" id="UP000186513">
    <property type="component" value="Unassembled WGS sequence"/>
</dbReference>
<accession>A0A1K2HSD8</accession>
<dbReference type="PANTHER" id="PTHR43716">
    <property type="entry name" value="D-2-HYDROXYGLUTARATE DEHYDROGENASE, MITOCHONDRIAL"/>
    <property type="match status" value="1"/>
</dbReference>
<dbReference type="GO" id="GO:0071949">
    <property type="term" value="F:FAD binding"/>
    <property type="evidence" value="ECO:0007669"/>
    <property type="project" value="InterPro"/>
</dbReference>
<dbReference type="Gene3D" id="1.10.45.10">
    <property type="entry name" value="Vanillyl-alcohol Oxidase, Chain A, domain 4"/>
    <property type="match status" value="1"/>
</dbReference>
<gene>
    <name evidence="5" type="ORF">SAMN02745887_03639</name>
</gene>
<evidence type="ECO:0000313" key="5">
    <source>
        <dbReference type="EMBL" id="SFZ79457.1"/>
    </source>
</evidence>
<dbReference type="EMBL" id="FPKR01000017">
    <property type="protein sequence ID" value="SFZ79457.1"/>
    <property type="molecule type" value="Genomic_DNA"/>
</dbReference>
<dbReference type="GO" id="GO:0022904">
    <property type="term" value="P:respiratory electron transport chain"/>
    <property type="evidence" value="ECO:0007669"/>
    <property type="project" value="TreeGrafter"/>
</dbReference>
<evidence type="ECO:0000313" key="6">
    <source>
        <dbReference type="Proteomes" id="UP000186513"/>
    </source>
</evidence>
<dbReference type="STRING" id="1121279.SAMN02745887_03639"/>
<dbReference type="InterPro" id="IPR016171">
    <property type="entry name" value="Vanillyl_alc_oxidase_C-sub2"/>
</dbReference>
<keyword evidence="6" id="KW-1185">Reference proteome</keyword>
<keyword evidence="3" id="KW-0274">FAD</keyword>
<dbReference type="RefSeq" id="WP_072430116.1">
    <property type="nucleotide sequence ID" value="NZ_FPKR01000017.1"/>
</dbReference>
<organism evidence="5 6">
    <name type="scientific">Chitinimonas taiwanensis DSM 18899</name>
    <dbReference type="NCBI Taxonomy" id="1121279"/>
    <lineage>
        <taxon>Bacteria</taxon>
        <taxon>Pseudomonadati</taxon>
        <taxon>Pseudomonadota</taxon>
        <taxon>Betaproteobacteria</taxon>
        <taxon>Neisseriales</taxon>
        <taxon>Chitinibacteraceae</taxon>
        <taxon>Chitinimonas</taxon>
    </lineage>
</organism>
<proteinExistence type="inferred from homology"/>
<protein>
    <submittedName>
        <fullName evidence="5">FAD/FMN-containing dehydrogenase</fullName>
    </submittedName>
</protein>
<dbReference type="Pfam" id="PF01565">
    <property type="entry name" value="FAD_binding_4"/>
    <property type="match status" value="1"/>
</dbReference>
<dbReference type="AlphaFoldDB" id="A0A1K2HSD8"/>
<reference evidence="5 6" key="1">
    <citation type="submission" date="2016-11" db="EMBL/GenBank/DDBJ databases">
        <authorList>
            <person name="Jaros S."/>
            <person name="Januszkiewicz K."/>
            <person name="Wedrychowicz H."/>
        </authorList>
    </citation>
    <scope>NUCLEOTIDE SEQUENCE [LARGE SCALE GENOMIC DNA]</scope>
    <source>
        <strain evidence="5 6">DSM 18899</strain>
    </source>
</reference>
<dbReference type="SUPFAM" id="SSF56176">
    <property type="entry name" value="FAD-binding/transporter-associated domain-like"/>
    <property type="match status" value="1"/>
</dbReference>
<dbReference type="InterPro" id="IPR004113">
    <property type="entry name" value="FAD-bd_oxidored_4_C"/>
</dbReference>
<dbReference type="InterPro" id="IPR051264">
    <property type="entry name" value="FAD-oxidored/transferase_4"/>
</dbReference>
<dbReference type="PROSITE" id="PS51387">
    <property type="entry name" value="FAD_PCMH"/>
    <property type="match status" value="1"/>
</dbReference>
<comment type="similarity">
    <text evidence="1">Belongs to the FAD-binding oxidoreductase/transferase type 4 family.</text>
</comment>
<dbReference type="GO" id="GO:0003824">
    <property type="term" value="F:catalytic activity"/>
    <property type="evidence" value="ECO:0007669"/>
    <property type="project" value="InterPro"/>
</dbReference>
<dbReference type="InterPro" id="IPR016167">
    <property type="entry name" value="FAD-bd_PCMH_sub1"/>
</dbReference>